<accession>A0ABW9P826</accession>
<keyword evidence="8 12" id="KW-1133">Transmembrane helix</keyword>
<comment type="caution">
    <text evidence="15">The sequence shown here is derived from an EMBL/GenBank/DDBJ whole genome shotgun (WGS) entry which is preliminary data.</text>
</comment>
<dbReference type="InterPro" id="IPR032807">
    <property type="entry name" value="GNVR"/>
</dbReference>
<dbReference type="Pfam" id="PF13807">
    <property type="entry name" value="GNVR"/>
    <property type="match status" value="1"/>
</dbReference>
<comment type="pathway">
    <text evidence="2">Capsule biogenesis; capsule polysaccharide biosynthesis.</text>
</comment>
<proteinExistence type="inferred from homology"/>
<comment type="subcellular location">
    <subcellularLocation>
        <location evidence="1">Cell membrane</location>
        <topology evidence="1">Multi-pass membrane protein</topology>
    </subcellularLocation>
</comment>
<feature type="transmembrane region" description="Helical" evidence="12">
    <location>
        <begin position="174"/>
        <end position="194"/>
    </location>
</feature>
<feature type="transmembrane region" description="Helical" evidence="12">
    <location>
        <begin position="12"/>
        <end position="34"/>
    </location>
</feature>
<evidence type="ECO:0000256" key="7">
    <source>
        <dbReference type="ARBA" id="ARBA00022903"/>
    </source>
</evidence>
<evidence type="ECO:0000256" key="10">
    <source>
        <dbReference type="ARBA" id="ARBA00023169"/>
    </source>
</evidence>
<evidence type="ECO:0000256" key="11">
    <source>
        <dbReference type="ARBA" id="ARBA00045736"/>
    </source>
</evidence>
<evidence type="ECO:0000313" key="16">
    <source>
        <dbReference type="Proteomes" id="UP000436655"/>
    </source>
</evidence>
<dbReference type="Pfam" id="PF02706">
    <property type="entry name" value="Wzz"/>
    <property type="match status" value="1"/>
</dbReference>
<evidence type="ECO:0000256" key="9">
    <source>
        <dbReference type="ARBA" id="ARBA00023136"/>
    </source>
</evidence>
<dbReference type="InterPro" id="IPR003856">
    <property type="entry name" value="LPS_length_determ_N"/>
</dbReference>
<comment type="function">
    <text evidence="11">Required for CpsD phosphorylation. Involved in the regulation of capsular polysaccharide biosynthesis. May be part of a complex that directs the coordinated polymerization and export to the cell surface of the capsular polysaccharide.</text>
</comment>
<dbReference type="PANTHER" id="PTHR32309">
    <property type="entry name" value="TYROSINE-PROTEIN KINASE"/>
    <property type="match status" value="1"/>
</dbReference>
<evidence type="ECO:0000256" key="3">
    <source>
        <dbReference type="ARBA" id="ARBA00006683"/>
    </source>
</evidence>
<keyword evidence="10" id="KW-0270">Exopolysaccharide synthesis</keyword>
<evidence type="ECO:0000256" key="1">
    <source>
        <dbReference type="ARBA" id="ARBA00004651"/>
    </source>
</evidence>
<evidence type="ECO:0000256" key="8">
    <source>
        <dbReference type="ARBA" id="ARBA00022989"/>
    </source>
</evidence>
<reference evidence="15 16" key="1">
    <citation type="journal article" date="2019" name="Syst. Appl. Microbiol.">
        <title>Polyphasic characterization of two novel Lactobacillus spp. isolated from blown salami packages: Description of Lactobacillus halodurans sp. nov. and Lactobacillus salsicarnum sp. nov.</title>
        <authorList>
            <person name="Schuster J.A."/>
            <person name="Klingl A."/>
            <person name="Vogel R.F."/>
            <person name="Ehrmann M.A."/>
        </authorList>
    </citation>
    <scope>NUCLEOTIDE SEQUENCE [LARGE SCALE GENOMIC DNA]</scope>
    <source>
        <strain evidence="15 16">TMW 1.2098</strain>
    </source>
</reference>
<name>A0ABW9P826_9LACO</name>
<evidence type="ECO:0000259" key="14">
    <source>
        <dbReference type="Pfam" id="PF13807"/>
    </source>
</evidence>
<evidence type="ECO:0000256" key="5">
    <source>
        <dbReference type="ARBA" id="ARBA00022475"/>
    </source>
</evidence>
<keyword evidence="16" id="KW-1185">Reference proteome</keyword>
<evidence type="ECO:0000313" key="15">
    <source>
        <dbReference type="EMBL" id="MQS45424.1"/>
    </source>
</evidence>
<evidence type="ECO:0000256" key="6">
    <source>
        <dbReference type="ARBA" id="ARBA00022692"/>
    </source>
</evidence>
<dbReference type="EMBL" id="VDFN01000006">
    <property type="protein sequence ID" value="MQS45424.1"/>
    <property type="molecule type" value="Genomic_DNA"/>
</dbReference>
<organism evidence="15 16">
    <name type="scientific">Companilactobacillus mishanensis</name>
    <dbReference type="NCBI Taxonomy" id="2486008"/>
    <lineage>
        <taxon>Bacteria</taxon>
        <taxon>Bacillati</taxon>
        <taxon>Bacillota</taxon>
        <taxon>Bacilli</taxon>
        <taxon>Lactobacillales</taxon>
        <taxon>Lactobacillaceae</taxon>
        <taxon>Companilactobacillus</taxon>
    </lineage>
</organism>
<keyword evidence="5" id="KW-1003">Cell membrane</keyword>
<evidence type="ECO:0000256" key="12">
    <source>
        <dbReference type="SAM" id="Phobius"/>
    </source>
</evidence>
<evidence type="ECO:0000259" key="13">
    <source>
        <dbReference type="Pfam" id="PF02706"/>
    </source>
</evidence>
<feature type="domain" description="Tyrosine-protein kinase G-rich" evidence="14">
    <location>
        <begin position="143"/>
        <end position="191"/>
    </location>
</feature>
<keyword evidence="9 12" id="KW-0472">Membrane</keyword>
<feature type="domain" description="Polysaccharide chain length determinant N-terminal" evidence="13">
    <location>
        <begin position="2"/>
        <end position="85"/>
    </location>
</feature>
<comment type="similarity">
    <text evidence="3">Belongs to the CpsC/CapA family.</text>
</comment>
<sequence length="249" mass="27733">MLQILRILRKHIKAILFSTIIVGLMSAFASFYLITPKYSATTEILVNRKLSSQMQGAQFQQAQADVQMISTYKDIITSPTVLREVNKVMKDKPGYPGTVSKLKKVIKIDSSQNSQVFSVTTKLSNAKTAAKTSNEIAKVFKNKIGKIMSINNVSIVSEADITNKPVSPRKTINIIAGIVIGILLGIVVAFLIELNDRTVRSERFITDDLGLRNLGFVSEIKQRDIVKNVKRKKAKLVIGTNQNRNTRRV</sequence>
<protein>
    <recommendedName>
        <fullName evidence="4">Capsular polysaccharide biosynthesis protein CpsC</fullName>
    </recommendedName>
</protein>
<evidence type="ECO:0000256" key="2">
    <source>
        <dbReference type="ARBA" id="ARBA00005132"/>
    </source>
</evidence>
<dbReference type="Proteomes" id="UP000436655">
    <property type="component" value="Unassembled WGS sequence"/>
</dbReference>
<dbReference type="PANTHER" id="PTHR32309:SF13">
    <property type="entry name" value="FERRIC ENTEROBACTIN TRANSPORT PROTEIN FEPE"/>
    <property type="match status" value="1"/>
</dbReference>
<gene>
    <name evidence="15" type="ORF">FHL03_08000</name>
</gene>
<dbReference type="InterPro" id="IPR050445">
    <property type="entry name" value="Bact_polysacc_biosynth/exp"/>
</dbReference>
<evidence type="ECO:0000256" key="4">
    <source>
        <dbReference type="ARBA" id="ARBA00020739"/>
    </source>
</evidence>
<keyword evidence="7" id="KW-0972">Capsule biogenesis/degradation</keyword>
<keyword evidence="6 12" id="KW-0812">Transmembrane</keyword>